<accession>A0A382SBI6</accession>
<dbReference type="EMBL" id="UINC01127845">
    <property type="protein sequence ID" value="SVD07236.1"/>
    <property type="molecule type" value="Genomic_DNA"/>
</dbReference>
<dbReference type="AlphaFoldDB" id="A0A382SBI6"/>
<protein>
    <submittedName>
        <fullName evidence="1">Uncharacterized protein</fullName>
    </submittedName>
</protein>
<gene>
    <name evidence="1" type="ORF">METZ01_LOCUS360090</name>
</gene>
<sequence>KLGKRWEEKFLETGNFSKLNQIKTI</sequence>
<evidence type="ECO:0000313" key="1">
    <source>
        <dbReference type="EMBL" id="SVD07236.1"/>
    </source>
</evidence>
<proteinExistence type="predicted"/>
<organism evidence="1">
    <name type="scientific">marine metagenome</name>
    <dbReference type="NCBI Taxonomy" id="408172"/>
    <lineage>
        <taxon>unclassified sequences</taxon>
        <taxon>metagenomes</taxon>
        <taxon>ecological metagenomes</taxon>
    </lineage>
</organism>
<name>A0A382SBI6_9ZZZZ</name>
<reference evidence="1" key="1">
    <citation type="submission" date="2018-05" db="EMBL/GenBank/DDBJ databases">
        <authorList>
            <person name="Lanie J.A."/>
            <person name="Ng W.-L."/>
            <person name="Kazmierczak K.M."/>
            <person name="Andrzejewski T.M."/>
            <person name="Davidsen T.M."/>
            <person name="Wayne K.J."/>
            <person name="Tettelin H."/>
            <person name="Glass J.I."/>
            <person name="Rusch D."/>
            <person name="Podicherti R."/>
            <person name="Tsui H.-C.T."/>
            <person name="Winkler M.E."/>
        </authorList>
    </citation>
    <scope>NUCLEOTIDE SEQUENCE</scope>
</reference>
<feature type="non-terminal residue" evidence="1">
    <location>
        <position position="1"/>
    </location>
</feature>